<evidence type="ECO:0000313" key="2">
    <source>
        <dbReference type="EMBL" id="KPE50581.1"/>
    </source>
</evidence>
<dbReference type="PANTHER" id="PTHR43685">
    <property type="entry name" value="GLYCOSYLTRANSFERASE"/>
    <property type="match status" value="1"/>
</dbReference>
<reference evidence="2 3" key="1">
    <citation type="journal article" date="2015" name="Genom Data">
        <title>Draft genome sequence of a multidrug-resistant Chryseobacterium indologenes isolate from Malaysia.</title>
        <authorList>
            <person name="Yu C.Y."/>
            <person name="Ang G.Y."/>
            <person name="Cheng H.J."/>
            <person name="Cheong Y.M."/>
            <person name="Yin W.F."/>
            <person name="Chan K.G."/>
        </authorList>
    </citation>
    <scope>NUCLEOTIDE SEQUENCE [LARGE SCALE GENOMIC DNA]</scope>
    <source>
        <strain evidence="2 3">CI_885</strain>
    </source>
</reference>
<dbReference type="InterPro" id="IPR050834">
    <property type="entry name" value="Glycosyltransf_2"/>
</dbReference>
<dbReference type="InterPro" id="IPR001173">
    <property type="entry name" value="Glyco_trans_2-like"/>
</dbReference>
<dbReference type="GO" id="GO:0016740">
    <property type="term" value="F:transferase activity"/>
    <property type="evidence" value="ECO:0007669"/>
    <property type="project" value="UniProtKB-KW"/>
</dbReference>
<proteinExistence type="predicted"/>
<feature type="domain" description="Glycosyltransferase 2-like" evidence="1">
    <location>
        <begin position="4"/>
        <end position="168"/>
    </location>
</feature>
<dbReference type="Pfam" id="PF00535">
    <property type="entry name" value="Glycos_transf_2"/>
    <property type="match status" value="1"/>
</dbReference>
<dbReference type="SUPFAM" id="SSF53448">
    <property type="entry name" value="Nucleotide-diphospho-sugar transferases"/>
    <property type="match status" value="1"/>
</dbReference>
<keyword evidence="2" id="KW-0808">Transferase</keyword>
<evidence type="ECO:0000259" key="1">
    <source>
        <dbReference type="Pfam" id="PF00535"/>
    </source>
</evidence>
<dbReference type="PATRIC" id="fig|253.9.peg.4779"/>
<name>A0A0N0IVJ4_CHRID</name>
<dbReference type="InterPro" id="IPR029044">
    <property type="entry name" value="Nucleotide-diphossugar_trans"/>
</dbReference>
<dbReference type="RefSeq" id="WP_062700591.1">
    <property type="nucleotide sequence ID" value="NZ_LJOD01000009.1"/>
</dbReference>
<dbReference type="OrthoDB" id="761861at2"/>
<dbReference type="Proteomes" id="UP000037953">
    <property type="component" value="Unassembled WGS sequence"/>
</dbReference>
<organism evidence="2 3">
    <name type="scientific">Chryseobacterium indologenes</name>
    <name type="common">Flavobacterium indologenes</name>
    <dbReference type="NCBI Taxonomy" id="253"/>
    <lineage>
        <taxon>Bacteria</taxon>
        <taxon>Pseudomonadati</taxon>
        <taxon>Bacteroidota</taxon>
        <taxon>Flavobacteriia</taxon>
        <taxon>Flavobacteriales</taxon>
        <taxon>Weeksellaceae</taxon>
        <taxon>Chryseobacterium group</taxon>
        <taxon>Chryseobacterium</taxon>
    </lineage>
</organism>
<evidence type="ECO:0000313" key="3">
    <source>
        <dbReference type="Proteomes" id="UP000037953"/>
    </source>
</evidence>
<comment type="caution">
    <text evidence="2">The sequence shown here is derived from an EMBL/GenBank/DDBJ whole genome shotgun (WGS) entry which is preliminary data.</text>
</comment>
<dbReference type="Gene3D" id="3.90.550.10">
    <property type="entry name" value="Spore Coat Polysaccharide Biosynthesis Protein SpsA, Chain A"/>
    <property type="match status" value="1"/>
</dbReference>
<dbReference type="CDD" id="cd00761">
    <property type="entry name" value="Glyco_tranf_GTA_type"/>
    <property type="match status" value="1"/>
</dbReference>
<protein>
    <submittedName>
        <fullName evidence="2">Glycosyl transferase family 2</fullName>
    </submittedName>
</protein>
<sequence>MKLSVCIPVYNFDVCELVSDLKSEIGRNDIDAEIILIDDASGVDYRKVNQSLQNKVENFIFLEENIGRSRIRNLFYQHTAGEYLLFLDCDGKITDKNFLKNYICFIQGNPEAAVIYGGRNAPKTASDPEHYLRWKFAVERENLPVDLRRNKPYLSFQTNNFIIKKEVFKKVNFHPDFQKYGYEDLLFAMELKSEKVKIDHIDNPILNNDLESNRVYLGKVDESVESLAKMLKDKNLRPKLTEVKLVRLYVKLYKTPFAFFIRVLLGNRGLKIVKETLLKGNVSLRYLDIYKLGLLFKKMKG</sequence>
<gene>
    <name evidence="2" type="ORF">AOB46_14490</name>
</gene>
<dbReference type="EMBL" id="LJOD01000009">
    <property type="protein sequence ID" value="KPE50581.1"/>
    <property type="molecule type" value="Genomic_DNA"/>
</dbReference>
<accession>A0A0N0IVJ4</accession>
<dbReference type="AlphaFoldDB" id="A0A0N0IVJ4"/>
<dbReference type="PANTHER" id="PTHR43685:SF2">
    <property type="entry name" value="GLYCOSYLTRANSFERASE 2-LIKE DOMAIN-CONTAINING PROTEIN"/>
    <property type="match status" value="1"/>
</dbReference>
<reference evidence="3" key="2">
    <citation type="submission" date="2015-09" db="EMBL/GenBank/DDBJ databases">
        <title>Draft genome sequence of a multidrug-resistant Chryseobacterium indologenes isolate from Malaysia.</title>
        <authorList>
            <person name="Yu C.Y."/>
            <person name="Ang G.Y."/>
            <person name="Chan K.-G."/>
        </authorList>
    </citation>
    <scope>NUCLEOTIDE SEQUENCE [LARGE SCALE GENOMIC DNA]</scope>
    <source>
        <strain evidence="3">CI_885</strain>
    </source>
</reference>